<keyword evidence="1" id="KW-0175">Coiled coil</keyword>
<evidence type="ECO:0000256" key="1">
    <source>
        <dbReference type="SAM" id="Coils"/>
    </source>
</evidence>
<dbReference type="AlphaFoldDB" id="A0AAD4XIH6"/>
<keyword evidence="2" id="KW-0812">Transmembrane</keyword>
<dbReference type="Proteomes" id="UP001202328">
    <property type="component" value="Unassembled WGS sequence"/>
</dbReference>
<dbReference type="PANTHER" id="PTHR36316">
    <property type="entry name" value="OS06G0213900 PROTEIN"/>
    <property type="match status" value="1"/>
</dbReference>
<keyword evidence="4" id="KW-1185">Reference proteome</keyword>
<name>A0AAD4XIH6_9MAGN</name>
<sequence>MASSSGTKKQIGLLANALKRKDSFIQFFAMGGILLLSMRSLGQKYRLHSLQEDNYDLREEHEKLTEKMKNIKRSLLDEAALDSTGGRENRGIGGELSSEIARKRIKQTRIY</sequence>
<feature type="coiled-coil region" evidence="1">
    <location>
        <begin position="47"/>
        <end position="74"/>
    </location>
</feature>
<proteinExistence type="predicted"/>
<comment type="caution">
    <text evidence="3">The sequence shown here is derived from an EMBL/GenBank/DDBJ whole genome shotgun (WGS) entry which is preliminary data.</text>
</comment>
<dbReference type="PANTHER" id="PTHR36316:SF1">
    <property type="entry name" value="OS06G0213900 PROTEIN"/>
    <property type="match status" value="1"/>
</dbReference>
<reference evidence="3" key="1">
    <citation type="submission" date="2022-04" db="EMBL/GenBank/DDBJ databases">
        <title>A functionally conserved STORR gene fusion in Papaver species that diverged 16.8 million years ago.</title>
        <authorList>
            <person name="Catania T."/>
        </authorList>
    </citation>
    <scope>NUCLEOTIDE SEQUENCE</scope>
    <source>
        <strain evidence="3">S-188037</strain>
    </source>
</reference>
<keyword evidence="2" id="KW-0472">Membrane</keyword>
<gene>
    <name evidence="3" type="ORF">MKW98_004554</name>
</gene>
<accession>A0AAD4XIH6</accession>
<protein>
    <submittedName>
        <fullName evidence="3">Uncharacterized protein</fullName>
    </submittedName>
</protein>
<evidence type="ECO:0000313" key="3">
    <source>
        <dbReference type="EMBL" id="KAI3916113.1"/>
    </source>
</evidence>
<organism evidence="3 4">
    <name type="scientific">Papaver atlanticum</name>
    <dbReference type="NCBI Taxonomy" id="357466"/>
    <lineage>
        <taxon>Eukaryota</taxon>
        <taxon>Viridiplantae</taxon>
        <taxon>Streptophyta</taxon>
        <taxon>Embryophyta</taxon>
        <taxon>Tracheophyta</taxon>
        <taxon>Spermatophyta</taxon>
        <taxon>Magnoliopsida</taxon>
        <taxon>Ranunculales</taxon>
        <taxon>Papaveraceae</taxon>
        <taxon>Papaveroideae</taxon>
        <taxon>Papaver</taxon>
    </lineage>
</organism>
<feature type="transmembrane region" description="Helical" evidence="2">
    <location>
        <begin position="23"/>
        <end position="41"/>
    </location>
</feature>
<evidence type="ECO:0000313" key="4">
    <source>
        <dbReference type="Proteomes" id="UP001202328"/>
    </source>
</evidence>
<dbReference type="EMBL" id="JAJJMB010009125">
    <property type="protein sequence ID" value="KAI3916113.1"/>
    <property type="molecule type" value="Genomic_DNA"/>
</dbReference>
<evidence type="ECO:0000256" key="2">
    <source>
        <dbReference type="SAM" id="Phobius"/>
    </source>
</evidence>
<keyword evidence="2" id="KW-1133">Transmembrane helix</keyword>